<dbReference type="AlphaFoldDB" id="A0AAU8JCR7"/>
<reference evidence="1" key="1">
    <citation type="submission" date="2024-07" db="EMBL/GenBank/DDBJ databases">
        <authorList>
            <person name="Kim Y.J."/>
            <person name="Jeong J.Y."/>
        </authorList>
    </citation>
    <scope>NUCLEOTIDE SEQUENCE</scope>
    <source>
        <strain evidence="1">GIHE-MW2</strain>
    </source>
</reference>
<proteinExistence type="predicted"/>
<evidence type="ECO:0000313" key="1">
    <source>
        <dbReference type="EMBL" id="XCM36968.1"/>
    </source>
</evidence>
<organism evidence="1">
    <name type="scientific">Planktothricoides raciborskii GIHE-MW2</name>
    <dbReference type="NCBI Taxonomy" id="2792601"/>
    <lineage>
        <taxon>Bacteria</taxon>
        <taxon>Bacillati</taxon>
        <taxon>Cyanobacteriota</taxon>
        <taxon>Cyanophyceae</taxon>
        <taxon>Oscillatoriophycideae</taxon>
        <taxon>Oscillatoriales</taxon>
        <taxon>Oscillatoriaceae</taxon>
        <taxon>Planktothricoides</taxon>
    </lineage>
</organism>
<gene>
    <name evidence="1" type="ORF">ABWT76_005768</name>
</gene>
<name>A0AAU8JCR7_9CYAN</name>
<dbReference type="RefSeq" id="WP_054465510.1">
    <property type="nucleotide sequence ID" value="NZ_CP159837.1"/>
</dbReference>
<accession>A0AAU8JCR7</accession>
<sequence>MDNQIADYFNDVIVLAKATFESVEFITDMTPARAILRIQGKYGLYRVLVTELFSDEVRKYRYYVLLGERVEAGFDNSPDPRAIRLKYGEIGTHAGEYVPHLHREDKTQLTLTEEMTFVGFVDWLKKNIQ</sequence>
<protein>
    <submittedName>
        <fullName evidence="1">Uncharacterized protein</fullName>
    </submittedName>
</protein>
<dbReference type="EMBL" id="CP159837">
    <property type="protein sequence ID" value="XCM36968.1"/>
    <property type="molecule type" value="Genomic_DNA"/>
</dbReference>